<accession>A0A246HKG2</accession>
<evidence type="ECO:0000313" key="4">
    <source>
        <dbReference type="EMBL" id="OWQ52150.1"/>
    </source>
</evidence>
<evidence type="ECO:0000313" key="6">
    <source>
        <dbReference type="Proteomes" id="UP000198157"/>
    </source>
</evidence>
<dbReference type="Gene3D" id="3.40.50.360">
    <property type="match status" value="1"/>
</dbReference>
<evidence type="ECO:0000256" key="1">
    <source>
        <dbReference type="ARBA" id="ARBA00001917"/>
    </source>
</evidence>
<evidence type="ECO:0000313" key="7">
    <source>
        <dbReference type="Proteomes" id="UP000306631"/>
    </source>
</evidence>
<evidence type="ECO:0000313" key="5">
    <source>
        <dbReference type="EMBL" id="TGY33645.1"/>
    </source>
</evidence>
<dbReference type="GO" id="GO:0016491">
    <property type="term" value="F:oxidoreductase activity"/>
    <property type="evidence" value="ECO:0007669"/>
    <property type="project" value="InterPro"/>
</dbReference>
<dbReference type="GO" id="GO:0010181">
    <property type="term" value="F:FMN binding"/>
    <property type="evidence" value="ECO:0007669"/>
    <property type="project" value="TreeGrafter"/>
</dbReference>
<dbReference type="RefSeq" id="WP_088434333.1">
    <property type="nucleotide sequence ID" value="NZ_SRYW01000009.1"/>
</dbReference>
<keyword evidence="2" id="KW-0285">Flavoprotein</keyword>
<evidence type="ECO:0000259" key="3">
    <source>
        <dbReference type="Pfam" id="PF03358"/>
    </source>
</evidence>
<dbReference type="InterPro" id="IPR029039">
    <property type="entry name" value="Flavoprotein-like_sf"/>
</dbReference>
<dbReference type="InterPro" id="IPR005025">
    <property type="entry name" value="FMN_Rdtase-like_dom"/>
</dbReference>
<comment type="caution">
    <text evidence="4">The sequence shown here is derived from an EMBL/GenBank/DDBJ whole genome shotgun (WGS) entry which is preliminary data.</text>
</comment>
<comment type="cofactor">
    <cofactor evidence="1">
        <name>FMN</name>
        <dbReference type="ChEBI" id="CHEBI:58210"/>
    </cofactor>
</comment>
<dbReference type="OrthoDB" id="9812295at2"/>
<dbReference type="Pfam" id="PF03358">
    <property type="entry name" value="FMN_red"/>
    <property type="match status" value="1"/>
</dbReference>
<gene>
    <name evidence="4" type="ORF">CEE60_13650</name>
    <name evidence="5" type="ORF">E5352_11955</name>
</gene>
<dbReference type="Proteomes" id="UP000306631">
    <property type="component" value="Unassembled WGS sequence"/>
</dbReference>
<dbReference type="PANTHER" id="PTHR30543">
    <property type="entry name" value="CHROMATE REDUCTASE"/>
    <property type="match status" value="1"/>
</dbReference>
<reference evidence="4 6" key="1">
    <citation type="submission" date="2017-06" db="EMBL/GenBank/DDBJ databases">
        <authorList>
            <person name="Kim H.J."/>
            <person name="Triplett B.A."/>
        </authorList>
    </citation>
    <scope>NUCLEOTIDE SEQUENCE [LARGE SCALE GENOMIC DNA]</scope>
    <source>
        <strain evidence="4 6">13146</strain>
    </source>
</reference>
<evidence type="ECO:0000256" key="2">
    <source>
        <dbReference type="ARBA" id="ARBA00022643"/>
    </source>
</evidence>
<dbReference type="PANTHER" id="PTHR30543:SF21">
    <property type="entry name" value="NAD(P)H-DEPENDENT FMN REDUCTASE LOT6"/>
    <property type="match status" value="1"/>
</dbReference>
<organism evidence="4 6">
    <name type="scientific">Stenotrophomonas maltophilia</name>
    <name type="common">Pseudomonas maltophilia</name>
    <name type="synonym">Xanthomonas maltophilia</name>
    <dbReference type="NCBI Taxonomy" id="40324"/>
    <lineage>
        <taxon>Bacteria</taxon>
        <taxon>Pseudomonadati</taxon>
        <taxon>Pseudomonadota</taxon>
        <taxon>Gammaproteobacteria</taxon>
        <taxon>Lysobacterales</taxon>
        <taxon>Lysobacteraceae</taxon>
        <taxon>Stenotrophomonas</taxon>
        <taxon>Stenotrophomonas maltophilia group</taxon>
    </lineage>
</organism>
<dbReference type="InterPro" id="IPR050712">
    <property type="entry name" value="NAD(P)H-dep_reductase"/>
</dbReference>
<name>A0A246HKG2_STEMA</name>
<dbReference type="GO" id="GO:0005829">
    <property type="term" value="C:cytosol"/>
    <property type="evidence" value="ECO:0007669"/>
    <property type="project" value="TreeGrafter"/>
</dbReference>
<dbReference type="SUPFAM" id="SSF52218">
    <property type="entry name" value="Flavoproteins"/>
    <property type="match status" value="1"/>
</dbReference>
<reference evidence="5 7" key="2">
    <citation type="submission" date="2019-04" db="EMBL/GenBank/DDBJ databases">
        <title>Microbes associate with the intestines of laboratory mice.</title>
        <authorList>
            <person name="Navarre W."/>
            <person name="Wong E."/>
            <person name="Huang K."/>
            <person name="Tropini C."/>
            <person name="Ng K."/>
            <person name="Yu B."/>
        </authorList>
    </citation>
    <scope>NUCLEOTIDE SEQUENCE [LARGE SCALE GENOMIC DNA]</scope>
    <source>
        <strain evidence="5 7">NM62_B4-13</strain>
    </source>
</reference>
<dbReference type="AlphaFoldDB" id="A0A246HKG2"/>
<feature type="domain" description="NADPH-dependent FMN reductase-like" evidence="3">
    <location>
        <begin position="9"/>
        <end position="157"/>
    </location>
</feature>
<dbReference type="EMBL" id="SRYW01000009">
    <property type="protein sequence ID" value="TGY33645.1"/>
    <property type="molecule type" value="Genomic_DNA"/>
</dbReference>
<dbReference type="EMBL" id="NIVS01000034">
    <property type="protein sequence ID" value="OWQ52150.1"/>
    <property type="molecule type" value="Genomic_DNA"/>
</dbReference>
<dbReference type="Proteomes" id="UP000198157">
    <property type="component" value="Unassembled WGS sequence"/>
</dbReference>
<proteinExistence type="predicted"/>
<sequence length="206" mass="22087">MAYPATSIHVLAVAGSLRRDSYNRQLLNAAAQMAPPQMILKVHDTIADIPMFDEDLEATGERGLGGVARLREAIAAADAILIATPEYNQSLPGVLKNTIDWLSRSGAAGPAFAGKPVAITGATVGPWGTRLAQAQLRHALTAVGALTMPTPQLFIADAPRSFDVRQGTLDGSMELRLSNFLLAFEKWIRRLRPAVRTPDQPEAGPR</sequence>
<protein>
    <submittedName>
        <fullName evidence="4">NAD(P)H-dependent oxidoreductase</fullName>
    </submittedName>
</protein>
<keyword evidence="2" id="KW-0288">FMN</keyword>